<accession>A0A6M0QSR5</accession>
<proteinExistence type="inferred from homology"/>
<feature type="domain" description="L,D-TPase catalytic" evidence="12">
    <location>
        <begin position="73"/>
        <end position="210"/>
    </location>
</feature>
<keyword evidence="7 9" id="KW-0573">Peptidoglycan synthesis</keyword>
<protein>
    <submittedName>
        <fullName evidence="13">L,D-transpeptidase</fullName>
    </submittedName>
</protein>
<evidence type="ECO:0000256" key="10">
    <source>
        <dbReference type="SAM" id="MobiDB-lite"/>
    </source>
</evidence>
<evidence type="ECO:0000256" key="8">
    <source>
        <dbReference type="ARBA" id="ARBA00023316"/>
    </source>
</evidence>
<dbReference type="PANTHER" id="PTHR30582">
    <property type="entry name" value="L,D-TRANSPEPTIDASE"/>
    <property type="match status" value="1"/>
</dbReference>
<keyword evidence="8 9" id="KW-0961">Cell wall biogenesis/degradation</keyword>
<dbReference type="SUPFAM" id="SSF141523">
    <property type="entry name" value="L,D-transpeptidase catalytic domain-like"/>
    <property type="match status" value="1"/>
</dbReference>
<dbReference type="AlphaFoldDB" id="A0A6M0QSR5"/>
<feature type="compositionally biased region" description="Basic and acidic residues" evidence="10">
    <location>
        <begin position="278"/>
        <end position="289"/>
    </location>
</feature>
<dbReference type="FunFam" id="2.40.440.10:FF:000002">
    <property type="entry name" value="L,D-transpeptidase ErfK/SrfK"/>
    <property type="match status" value="1"/>
</dbReference>
<evidence type="ECO:0000256" key="5">
    <source>
        <dbReference type="ARBA" id="ARBA00022801"/>
    </source>
</evidence>
<evidence type="ECO:0000256" key="4">
    <source>
        <dbReference type="ARBA" id="ARBA00022679"/>
    </source>
</evidence>
<organism evidence="13 14">
    <name type="scientific">Tabrizicola oligotrophica</name>
    <dbReference type="NCBI Taxonomy" id="2710650"/>
    <lineage>
        <taxon>Bacteria</taxon>
        <taxon>Pseudomonadati</taxon>
        <taxon>Pseudomonadota</taxon>
        <taxon>Alphaproteobacteria</taxon>
        <taxon>Rhodobacterales</taxon>
        <taxon>Paracoccaceae</taxon>
        <taxon>Tabrizicola</taxon>
    </lineage>
</organism>
<keyword evidence="4" id="KW-0808">Transferase</keyword>
<evidence type="ECO:0000259" key="12">
    <source>
        <dbReference type="PROSITE" id="PS52029"/>
    </source>
</evidence>
<dbReference type="GO" id="GO:0016757">
    <property type="term" value="F:glycosyltransferase activity"/>
    <property type="evidence" value="ECO:0007669"/>
    <property type="project" value="UniProtKB-KW"/>
</dbReference>
<dbReference type="EMBL" id="JAAIVJ010000004">
    <property type="protein sequence ID" value="NEY90510.1"/>
    <property type="molecule type" value="Genomic_DNA"/>
</dbReference>
<dbReference type="Gene3D" id="2.40.440.10">
    <property type="entry name" value="L,D-transpeptidase catalytic domain-like"/>
    <property type="match status" value="1"/>
</dbReference>
<feature type="region of interest" description="Disordered" evidence="10">
    <location>
        <begin position="275"/>
        <end position="338"/>
    </location>
</feature>
<feature type="compositionally biased region" description="Low complexity" evidence="10">
    <location>
        <begin position="318"/>
        <end position="330"/>
    </location>
</feature>
<dbReference type="InterPro" id="IPR038063">
    <property type="entry name" value="Transpep_catalytic_dom"/>
</dbReference>
<evidence type="ECO:0000256" key="7">
    <source>
        <dbReference type="ARBA" id="ARBA00022984"/>
    </source>
</evidence>
<feature type="active site" description="Proton donor/acceptor" evidence="9">
    <location>
        <position position="170"/>
    </location>
</feature>
<dbReference type="PROSITE" id="PS52029">
    <property type="entry name" value="LD_TPASE"/>
    <property type="match status" value="1"/>
</dbReference>
<dbReference type="PANTHER" id="PTHR30582:SF24">
    <property type="entry name" value="L,D-TRANSPEPTIDASE ERFK_SRFK-RELATED"/>
    <property type="match status" value="1"/>
</dbReference>
<dbReference type="GO" id="GO:0008360">
    <property type="term" value="P:regulation of cell shape"/>
    <property type="evidence" value="ECO:0007669"/>
    <property type="project" value="UniProtKB-UniRule"/>
</dbReference>
<dbReference type="InterPro" id="IPR050979">
    <property type="entry name" value="LD-transpeptidase"/>
</dbReference>
<dbReference type="GO" id="GO:0005576">
    <property type="term" value="C:extracellular region"/>
    <property type="evidence" value="ECO:0007669"/>
    <property type="project" value="TreeGrafter"/>
</dbReference>
<dbReference type="InterPro" id="IPR005490">
    <property type="entry name" value="LD_TPept_cat_dom"/>
</dbReference>
<evidence type="ECO:0000313" key="14">
    <source>
        <dbReference type="Proteomes" id="UP000477782"/>
    </source>
</evidence>
<evidence type="ECO:0000256" key="2">
    <source>
        <dbReference type="ARBA" id="ARBA00005992"/>
    </source>
</evidence>
<comment type="similarity">
    <text evidence="2">Belongs to the YkuD family.</text>
</comment>
<evidence type="ECO:0000256" key="1">
    <source>
        <dbReference type="ARBA" id="ARBA00004752"/>
    </source>
</evidence>
<keyword evidence="3" id="KW-0328">Glycosyltransferase</keyword>
<dbReference type="PROSITE" id="PS51257">
    <property type="entry name" value="PROKAR_LIPOPROTEIN"/>
    <property type="match status" value="1"/>
</dbReference>
<feature type="compositionally biased region" description="Basic and acidic residues" evidence="10">
    <location>
        <begin position="297"/>
        <end position="317"/>
    </location>
</feature>
<comment type="caution">
    <text evidence="13">The sequence shown here is derived from an EMBL/GenBank/DDBJ whole genome shotgun (WGS) entry which is preliminary data.</text>
</comment>
<keyword evidence="11" id="KW-0732">Signal</keyword>
<comment type="pathway">
    <text evidence="1 9">Cell wall biogenesis; peptidoglycan biosynthesis.</text>
</comment>
<feature type="active site" description="Nucleophile" evidence="9">
    <location>
        <position position="186"/>
    </location>
</feature>
<dbReference type="RefSeq" id="WP_164625038.1">
    <property type="nucleotide sequence ID" value="NZ_JAAIVJ010000004.1"/>
</dbReference>
<evidence type="ECO:0000256" key="11">
    <source>
        <dbReference type="SAM" id="SignalP"/>
    </source>
</evidence>
<evidence type="ECO:0000256" key="9">
    <source>
        <dbReference type="PROSITE-ProRule" id="PRU01373"/>
    </source>
</evidence>
<reference evidence="13 14" key="1">
    <citation type="submission" date="2020-02" db="EMBL/GenBank/DDBJ databases">
        <authorList>
            <person name="Chen W.-M."/>
        </authorList>
    </citation>
    <scope>NUCLEOTIDE SEQUENCE [LARGE SCALE GENOMIC DNA]</scope>
    <source>
        <strain evidence="13 14">KMS-5</strain>
    </source>
</reference>
<sequence>MSPILRLVALASFSVLAACATTPPEESSTAPSTKPGYEAVEDDGFMIEAVEERHLSGGRERTEVAYNGPESAGTIVVDTFARKLYHVQEGGRAMRYSIAVGREGLSFRGSGVIGRKAKWPSWQPTANMVRTRPDLYAEYAGGMAGGLDNPLGARAMYLYRGGRDTMFRIHGTIQNATIGHATSAGCIRLYNQDAIYLFEQVEMGTKVKVRSQEESLELEGPYMDDAWGLAVPETPENAARKETDLVAKAEQEAAEAKAAEEAAAKAAAEQAAYDAMSDEEKAKHDEKLAKAAAKAEALAEKEKAKAEALAAKEKAKAEALAAKEAAAAEKATAKAEKAAAAAEKKRLAACTRKGIEEKDCPPLEAANG</sequence>
<evidence type="ECO:0000313" key="13">
    <source>
        <dbReference type="EMBL" id="NEY90510.1"/>
    </source>
</evidence>
<dbReference type="GO" id="GO:0018104">
    <property type="term" value="P:peptidoglycan-protein cross-linking"/>
    <property type="evidence" value="ECO:0007669"/>
    <property type="project" value="TreeGrafter"/>
</dbReference>
<dbReference type="UniPathway" id="UPA00219"/>
<dbReference type="Proteomes" id="UP000477782">
    <property type="component" value="Unassembled WGS sequence"/>
</dbReference>
<dbReference type="CDD" id="cd16913">
    <property type="entry name" value="YkuD_like"/>
    <property type="match status" value="1"/>
</dbReference>
<gene>
    <name evidence="13" type="ORF">G4Z14_09395</name>
</gene>
<keyword evidence="6 9" id="KW-0133">Cell shape</keyword>
<feature type="chain" id="PRO_5026963301" evidence="11">
    <location>
        <begin position="18"/>
        <end position="368"/>
    </location>
</feature>
<keyword evidence="14" id="KW-1185">Reference proteome</keyword>
<name>A0A6M0QSR5_9RHOB</name>
<evidence type="ECO:0000256" key="3">
    <source>
        <dbReference type="ARBA" id="ARBA00022676"/>
    </source>
</evidence>
<dbReference type="GO" id="GO:0071972">
    <property type="term" value="F:peptidoglycan L,D-transpeptidase activity"/>
    <property type="evidence" value="ECO:0007669"/>
    <property type="project" value="TreeGrafter"/>
</dbReference>
<dbReference type="Pfam" id="PF03734">
    <property type="entry name" value="YkuD"/>
    <property type="match status" value="1"/>
</dbReference>
<keyword evidence="5" id="KW-0378">Hydrolase</keyword>
<feature type="signal peptide" evidence="11">
    <location>
        <begin position="1"/>
        <end position="17"/>
    </location>
</feature>
<evidence type="ECO:0000256" key="6">
    <source>
        <dbReference type="ARBA" id="ARBA00022960"/>
    </source>
</evidence>
<dbReference type="GO" id="GO:0071555">
    <property type="term" value="P:cell wall organization"/>
    <property type="evidence" value="ECO:0007669"/>
    <property type="project" value="UniProtKB-UniRule"/>
</dbReference>